<dbReference type="Proteomes" id="UP000199666">
    <property type="component" value="Unassembled WGS sequence"/>
</dbReference>
<dbReference type="CDD" id="cd02440">
    <property type="entry name" value="AdoMet_MTases"/>
    <property type="match status" value="1"/>
</dbReference>
<evidence type="ECO:0000256" key="1">
    <source>
        <dbReference type="ARBA" id="ARBA00022679"/>
    </source>
</evidence>
<dbReference type="RefSeq" id="WP_090992089.1">
    <property type="nucleotide sequence ID" value="NZ_FOPP01000002.1"/>
</dbReference>
<accession>A0A1I2U874</accession>
<evidence type="ECO:0000313" key="4">
    <source>
        <dbReference type="Proteomes" id="UP000199666"/>
    </source>
</evidence>
<sequence>MNHQQPTEEQFRQIAMQLSHPTGDDGIRTAEQMHFSNIGMTRNTISSLTLMPNDRVLELGHGNGKHIVEILDKAEDISYQGLEISELMSLEARKVNTQANVSFTLYEGENIPFEADCFNKILTVNTLYFWKNPLQLLNEIYRVLKPGGKFSFAFAQRDFMEKLPFTKFIFELYDIPKVEKLIRNSFFKNFEFKEFTEQITSKDGQSIERVYTIATLMK</sequence>
<keyword evidence="4" id="KW-1185">Reference proteome</keyword>
<protein>
    <submittedName>
        <fullName evidence="3">Methyltransferase domain-containing protein</fullName>
    </submittedName>
</protein>
<dbReference type="InterPro" id="IPR029063">
    <property type="entry name" value="SAM-dependent_MTases_sf"/>
</dbReference>
<evidence type="ECO:0000259" key="2">
    <source>
        <dbReference type="Pfam" id="PF08241"/>
    </source>
</evidence>
<keyword evidence="1 3" id="KW-0808">Transferase</keyword>
<dbReference type="EMBL" id="FOPP01000002">
    <property type="protein sequence ID" value="SFG73288.1"/>
    <property type="molecule type" value="Genomic_DNA"/>
</dbReference>
<evidence type="ECO:0000313" key="3">
    <source>
        <dbReference type="EMBL" id="SFG73288.1"/>
    </source>
</evidence>
<dbReference type="GO" id="GO:0003838">
    <property type="term" value="F:sterol 24-C-methyltransferase activity"/>
    <property type="evidence" value="ECO:0007669"/>
    <property type="project" value="TreeGrafter"/>
</dbReference>
<organism evidence="3 4">
    <name type="scientific">Pedobacter insulae</name>
    <dbReference type="NCBI Taxonomy" id="414048"/>
    <lineage>
        <taxon>Bacteria</taxon>
        <taxon>Pseudomonadati</taxon>
        <taxon>Bacteroidota</taxon>
        <taxon>Sphingobacteriia</taxon>
        <taxon>Sphingobacteriales</taxon>
        <taxon>Sphingobacteriaceae</taxon>
        <taxon>Pedobacter</taxon>
    </lineage>
</organism>
<dbReference type="AlphaFoldDB" id="A0A1I2U874"/>
<dbReference type="GO" id="GO:0016126">
    <property type="term" value="P:sterol biosynthetic process"/>
    <property type="evidence" value="ECO:0007669"/>
    <property type="project" value="TreeGrafter"/>
</dbReference>
<dbReference type="PANTHER" id="PTHR44068:SF1">
    <property type="entry name" value="HYPOTHETICAL LOC100005854"/>
    <property type="match status" value="1"/>
</dbReference>
<keyword evidence="3" id="KW-0489">Methyltransferase</keyword>
<dbReference type="InterPro" id="IPR050447">
    <property type="entry name" value="Erg6_SMT_methyltransf"/>
</dbReference>
<dbReference type="Gene3D" id="3.40.50.150">
    <property type="entry name" value="Vaccinia Virus protein VP39"/>
    <property type="match status" value="1"/>
</dbReference>
<dbReference type="STRING" id="414048.SAMN04489864_10222"/>
<feature type="domain" description="Methyltransferase type 11" evidence="2">
    <location>
        <begin position="57"/>
        <end position="152"/>
    </location>
</feature>
<dbReference type="OrthoDB" id="9770553at2"/>
<reference evidence="3 4" key="1">
    <citation type="submission" date="2016-10" db="EMBL/GenBank/DDBJ databases">
        <authorList>
            <person name="de Groot N.N."/>
        </authorList>
    </citation>
    <scope>NUCLEOTIDE SEQUENCE [LARGE SCALE GENOMIC DNA]</scope>
    <source>
        <strain evidence="3 4">DSM 18684</strain>
    </source>
</reference>
<name>A0A1I2U874_9SPHI</name>
<dbReference type="GO" id="GO:0032259">
    <property type="term" value="P:methylation"/>
    <property type="evidence" value="ECO:0007669"/>
    <property type="project" value="UniProtKB-KW"/>
</dbReference>
<dbReference type="InterPro" id="IPR013216">
    <property type="entry name" value="Methyltransf_11"/>
</dbReference>
<dbReference type="SUPFAM" id="SSF53335">
    <property type="entry name" value="S-adenosyl-L-methionine-dependent methyltransferases"/>
    <property type="match status" value="1"/>
</dbReference>
<dbReference type="PANTHER" id="PTHR44068">
    <property type="entry name" value="ZGC:194242"/>
    <property type="match status" value="1"/>
</dbReference>
<proteinExistence type="predicted"/>
<gene>
    <name evidence="3" type="ORF">SAMN04489864_10222</name>
</gene>
<dbReference type="Pfam" id="PF08241">
    <property type="entry name" value="Methyltransf_11"/>
    <property type="match status" value="1"/>
</dbReference>